<comment type="cofactor">
    <cofactor evidence="1">
        <name>pyridoxal 5'-phosphate</name>
        <dbReference type="ChEBI" id="CHEBI:597326"/>
    </cofactor>
</comment>
<gene>
    <name evidence="4" type="ORF">RVR_2305</name>
</gene>
<feature type="domain" description="Aminotransferase class V" evidence="3">
    <location>
        <begin position="83"/>
        <end position="472"/>
    </location>
</feature>
<dbReference type="EMBL" id="AP018365">
    <property type="protein sequence ID" value="BBA96826.1"/>
    <property type="molecule type" value="Genomic_DNA"/>
</dbReference>
<dbReference type="PANTHER" id="PTHR43586">
    <property type="entry name" value="CYSTEINE DESULFURASE"/>
    <property type="match status" value="1"/>
</dbReference>
<evidence type="ECO:0000256" key="2">
    <source>
        <dbReference type="ARBA" id="ARBA00022898"/>
    </source>
</evidence>
<evidence type="ECO:0000313" key="4">
    <source>
        <dbReference type="EMBL" id="BBA96826.1"/>
    </source>
</evidence>
<reference evidence="4 5" key="1">
    <citation type="journal article" date="2010" name="J. Bacteriol.">
        <title>Biochemical characterization of a novel indole prenyltransferase from Streptomyces sp. SN-593.</title>
        <authorList>
            <person name="Takahashi S."/>
            <person name="Takagi H."/>
            <person name="Toyoda A."/>
            <person name="Uramoto M."/>
            <person name="Nogawa T."/>
            <person name="Ueki M."/>
            <person name="Sakaki Y."/>
            <person name="Osada H."/>
        </authorList>
    </citation>
    <scope>NUCLEOTIDE SEQUENCE [LARGE SCALE GENOMIC DNA]</scope>
    <source>
        <strain evidence="4 5">SN-593</strain>
    </source>
</reference>
<dbReference type="InterPro" id="IPR015422">
    <property type="entry name" value="PyrdxlP-dep_Trfase_small"/>
</dbReference>
<accession>A0A7U3UQJ3</accession>
<reference evidence="4 5" key="3">
    <citation type="journal article" date="2011" name="Nat. Chem. Biol.">
        <title>Reveromycin A biosynthesis uses RevG and RevJ for stereospecific spiroacetal formation.</title>
        <authorList>
            <person name="Takahashi S."/>
            <person name="Toyoda A."/>
            <person name="Sekiyama Y."/>
            <person name="Takagi H."/>
            <person name="Nogawa T."/>
            <person name="Uramoto M."/>
            <person name="Suzuki R."/>
            <person name="Koshino H."/>
            <person name="Kumano T."/>
            <person name="Panthee S."/>
            <person name="Dairi T."/>
            <person name="Ishikawa J."/>
            <person name="Ikeda H."/>
            <person name="Sakaki Y."/>
            <person name="Osada H."/>
        </authorList>
    </citation>
    <scope>NUCLEOTIDE SEQUENCE [LARGE SCALE GENOMIC DNA]</scope>
    <source>
        <strain evidence="4 5">SN-593</strain>
    </source>
</reference>
<name>A0A7U3UQJ3_9ACTN</name>
<keyword evidence="2" id="KW-0663">Pyridoxal phosphate</keyword>
<dbReference type="GO" id="GO:0008483">
    <property type="term" value="F:transaminase activity"/>
    <property type="evidence" value="ECO:0007669"/>
    <property type="project" value="UniProtKB-KW"/>
</dbReference>
<dbReference type="Proteomes" id="UP000595703">
    <property type="component" value="Chromosome"/>
</dbReference>
<evidence type="ECO:0000256" key="1">
    <source>
        <dbReference type="ARBA" id="ARBA00001933"/>
    </source>
</evidence>
<dbReference type="SUPFAM" id="SSF53383">
    <property type="entry name" value="PLP-dependent transferases"/>
    <property type="match status" value="1"/>
</dbReference>
<evidence type="ECO:0000259" key="3">
    <source>
        <dbReference type="Pfam" id="PF00266"/>
    </source>
</evidence>
<dbReference type="Pfam" id="PF00266">
    <property type="entry name" value="Aminotran_5"/>
    <property type="match status" value="1"/>
</dbReference>
<reference evidence="4 5" key="2">
    <citation type="journal article" date="2011" name="J. Antibiot.">
        <title>Furaquinocins I and J: novel polyketide isoprenoid hybrid compounds from Streptomyces reveromyceticus SN-593.</title>
        <authorList>
            <person name="Panthee S."/>
            <person name="Takahashi S."/>
            <person name="Takagi H."/>
            <person name="Nogawa T."/>
            <person name="Oowada E."/>
            <person name="Uramoto M."/>
            <person name="Osada H."/>
        </authorList>
    </citation>
    <scope>NUCLEOTIDE SEQUENCE [LARGE SCALE GENOMIC DNA]</scope>
    <source>
        <strain evidence="4 5">SN-593</strain>
    </source>
</reference>
<dbReference type="Gene3D" id="3.40.640.10">
    <property type="entry name" value="Type I PLP-dependent aspartate aminotransferase-like (Major domain)"/>
    <property type="match status" value="1"/>
</dbReference>
<dbReference type="AlphaFoldDB" id="A0A7U3UQJ3"/>
<dbReference type="PANTHER" id="PTHR43586:SF8">
    <property type="entry name" value="CYSTEINE DESULFURASE 1, CHLOROPLASTIC"/>
    <property type="match status" value="1"/>
</dbReference>
<reference evidence="4 5" key="4">
    <citation type="journal article" date="2020" name="Sci. Rep.">
        <title>beta-carboline chemical signals induce reveromycin production through a LuxR family regulator in Streptomyces sp. SN-593.</title>
        <authorList>
            <person name="Panthee S."/>
            <person name="Kito N."/>
            <person name="Hayashi T."/>
            <person name="Shimizu T."/>
            <person name="Ishikawa J."/>
            <person name="Hamamoto H."/>
            <person name="Osada H."/>
            <person name="Takahashi S."/>
        </authorList>
    </citation>
    <scope>NUCLEOTIDE SEQUENCE [LARGE SCALE GENOMIC DNA]</scope>
    <source>
        <strain evidence="4 5">SN-593</strain>
    </source>
</reference>
<dbReference type="InterPro" id="IPR015421">
    <property type="entry name" value="PyrdxlP-dep_Trfase_major"/>
</dbReference>
<keyword evidence="4" id="KW-0808">Transferase</keyword>
<proteinExistence type="predicted"/>
<keyword evidence="4" id="KW-0032">Aminotransferase</keyword>
<dbReference type="Gene3D" id="3.90.1150.10">
    <property type="entry name" value="Aspartate Aminotransferase, domain 1"/>
    <property type="match status" value="1"/>
</dbReference>
<evidence type="ECO:0000313" key="5">
    <source>
        <dbReference type="Proteomes" id="UP000595703"/>
    </source>
</evidence>
<dbReference type="InterPro" id="IPR000192">
    <property type="entry name" value="Aminotrans_V_dom"/>
</dbReference>
<organism evidence="4 5">
    <name type="scientific">Actinacidiphila reveromycinica</name>
    <dbReference type="NCBI Taxonomy" id="659352"/>
    <lineage>
        <taxon>Bacteria</taxon>
        <taxon>Bacillati</taxon>
        <taxon>Actinomycetota</taxon>
        <taxon>Actinomycetes</taxon>
        <taxon>Kitasatosporales</taxon>
        <taxon>Streptomycetaceae</taxon>
        <taxon>Actinacidiphila</taxon>
    </lineage>
</organism>
<keyword evidence="5" id="KW-1185">Reference proteome</keyword>
<sequence>MVLSPAFRREFALTVTTSTTGTSAAAPRATAPRATATTVAAASTSADTADAECAACSRAPLPVLGRDVRVPLVTGGEVGYAALDYAASAPALQRVWDDVAAYAPYYGSVHRGAGYLSQLSTDLFEQSRETVAEFLGCRPDDELIFTRSTTDSLNLLASALPAGTRVYVFDTEHHAALLPWQRADRAQVEYLPAPRTPEQAVASLDVALHGAPKGPKLVCVTGASNVTGEIWPVRELAAAAHRHGARIVLDAAQLAPHHPVDITALDVDWVALSGHKLYAPFGAGVLAGRADWLREAEPYLAGGGATRKVARSGDALSVEWHSGTARHEAGSPNVIGAYAIASACKALTEAGFDSLVTRERELLARLRDGLAEIPEVRVLSLFGAGSARVGVLSFVVRGWNSSHFAAALSAEYGIGVRDGLFCAHPLVRTLLDTEPDEPGECGAPDAAPGERSLNAVRVSFGAGTPQEHVERFLGAVRTLVRDGAAWRYRTEEGRCVPVR</sequence>
<protein>
    <submittedName>
        <fullName evidence="4">Putative aminotransferase</fullName>
    </submittedName>
</protein>
<dbReference type="KEGG" id="arev:RVR_2305"/>
<dbReference type="InterPro" id="IPR015424">
    <property type="entry name" value="PyrdxlP-dep_Trfase"/>
</dbReference>